<dbReference type="InterPro" id="IPR036291">
    <property type="entry name" value="NAD(P)-bd_dom_sf"/>
</dbReference>
<gene>
    <name evidence="1" type="ORF">Z519_12186</name>
</gene>
<dbReference type="Gene3D" id="3.40.50.720">
    <property type="entry name" value="NAD(P)-binding Rossmann-like Domain"/>
    <property type="match status" value="1"/>
</dbReference>
<name>A0A0D2H1W9_CLAB1</name>
<organism evidence="1 2">
    <name type="scientific">Cladophialophora bantiana (strain ATCC 10958 / CBS 173.52 / CDC B-1940 / NIH 8579)</name>
    <name type="common">Xylohypha bantiana</name>
    <dbReference type="NCBI Taxonomy" id="1442370"/>
    <lineage>
        <taxon>Eukaryota</taxon>
        <taxon>Fungi</taxon>
        <taxon>Dikarya</taxon>
        <taxon>Ascomycota</taxon>
        <taxon>Pezizomycotina</taxon>
        <taxon>Eurotiomycetes</taxon>
        <taxon>Chaetothyriomycetidae</taxon>
        <taxon>Chaetothyriales</taxon>
        <taxon>Herpotrichiellaceae</taxon>
        <taxon>Cladophialophora</taxon>
    </lineage>
</organism>
<evidence type="ECO:0008006" key="3">
    <source>
        <dbReference type="Google" id="ProtNLM"/>
    </source>
</evidence>
<dbReference type="PANTHER" id="PTHR48079:SF6">
    <property type="entry name" value="NAD(P)-BINDING DOMAIN-CONTAINING PROTEIN-RELATED"/>
    <property type="match status" value="1"/>
</dbReference>
<dbReference type="EMBL" id="KN847005">
    <property type="protein sequence ID" value="KIW87283.1"/>
    <property type="molecule type" value="Genomic_DNA"/>
</dbReference>
<dbReference type="InterPro" id="IPR051783">
    <property type="entry name" value="NAD(P)-dependent_oxidoreduct"/>
</dbReference>
<dbReference type="PANTHER" id="PTHR48079">
    <property type="entry name" value="PROTEIN YEEZ"/>
    <property type="match status" value="1"/>
</dbReference>
<reference evidence="1" key="1">
    <citation type="submission" date="2015-01" db="EMBL/GenBank/DDBJ databases">
        <title>The Genome Sequence of Cladophialophora bantiana CBS 173.52.</title>
        <authorList>
            <consortium name="The Broad Institute Genomics Platform"/>
            <person name="Cuomo C."/>
            <person name="de Hoog S."/>
            <person name="Gorbushina A."/>
            <person name="Stielow B."/>
            <person name="Teixiera M."/>
            <person name="Abouelleil A."/>
            <person name="Chapman S.B."/>
            <person name="Priest M."/>
            <person name="Young S.K."/>
            <person name="Wortman J."/>
            <person name="Nusbaum C."/>
            <person name="Birren B."/>
        </authorList>
    </citation>
    <scope>NUCLEOTIDE SEQUENCE [LARGE SCALE GENOMIC DNA]</scope>
    <source>
        <strain evidence="1">CBS 173.52</strain>
    </source>
</reference>
<dbReference type="Proteomes" id="UP000053789">
    <property type="component" value="Unassembled WGS sequence"/>
</dbReference>
<dbReference type="RefSeq" id="XP_016613952.1">
    <property type="nucleotide sequence ID" value="XM_016769893.1"/>
</dbReference>
<dbReference type="SUPFAM" id="SSF51735">
    <property type="entry name" value="NAD(P)-binding Rossmann-fold domains"/>
    <property type="match status" value="1"/>
</dbReference>
<dbReference type="GO" id="GO:0005737">
    <property type="term" value="C:cytoplasm"/>
    <property type="evidence" value="ECO:0007669"/>
    <property type="project" value="TreeGrafter"/>
</dbReference>
<dbReference type="OrthoDB" id="2130169at2759"/>
<dbReference type="AlphaFoldDB" id="A0A0D2H1W9"/>
<evidence type="ECO:0000313" key="2">
    <source>
        <dbReference type="Proteomes" id="UP000053789"/>
    </source>
</evidence>
<accession>A0A0D2H1W9</accession>
<dbReference type="GO" id="GO:0004029">
    <property type="term" value="F:aldehyde dehydrogenase (NAD+) activity"/>
    <property type="evidence" value="ECO:0007669"/>
    <property type="project" value="TreeGrafter"/>
</dbReference>
<dbReference type="GeneID" id="27705114"/>
<dbReference type="HOGENOM" id="CLU_1555068_0_0_1"/>
<sequence length="172" mass="18195">MASNRRIFLVGPGFIGGEVLDLLVAENYGVTTMVGRESAALSLKKAGSKVILASLGGKDKIREQVEQVGIVFHTATADDLPSVGAVLEGIEARSKASKSTIYAHTSGASLLGDDSSANFKSDTIYCDDKPEDIDALSDIAPHRLVDLAILEAKQQLGKMAKIAIMIRHLSTV</sequence>
<keyword evidence="2" id="KW-1185">Reference proteome</keyword>
<proteinExistence type="predicted"/>
<dbReference type="VEuPathDB" id="FungiDB:Z519_12186"/>
<protein>
    <recommendedName>
        <fullName evidence="3">NAD(P)-binding domain-containing protein</fullName>
    </recommendedName>
</protein>
<evidence type="ECO:0000313" key="1">
    <source>
        <dbReference type="EMBL" id="KIW87283.1"/>
    </source>
</evidence>